<organism evidence="1 2">
    <name type="scientific">Auriscalpium vulgare</name>
    <dbReference type="NCBI Taxonomy" id="40419"/>
    <lineage>
        <taxon>Eukaryota</taxon>
        <taxon>Fungi</taxon>
        <taxon>Dikarya</taxon>
        <taxon>Basidiomycota</taxon>
        <taxon>Agaricomycotina</taxon>
        <taxon>Agaricomycetes</taxon>
        <taxon>Russulales</taxon>
        <taxon>Auriscalpiaceae</taxon>
        <taxon>Auriscalpium</taxon>
    </lineage>
</organism>
<keyword evidence="2" id="KW-1185">Reference proteome</keyword>
<proteinExistence type="predicted"/>
<reference evidence="1" key="2">
    <citation type="journal article" date="2022" name="New Phytol.">
        <title>Evolutionary transition to the ectomycorrhizal habit in the genomes of a hyperdiverse lineage of mushroom-forming fungi.</title>
        <authorList>
            <person name="Looney B."/>
            <person name="Miyauchi S."/>
            <person name="Morin E."/>
            <person name="Drula E."/>
            <person name="Courty P.E."/>
            <person name="Kohler A."/>
            <person name="Kuo A."/>
            <person name="LaButti K."/>
            <person name="Pangilinan J."/>
            <person name="Lipzen A."/>
            <person name="Riley R."/>
            <person name="Andreopoulos W."/>
            <person name="He G."/>
            <person name="Johnson J."/>
            <person name="Nolan M."/>
            <person name="Tritt A."/>
            <person name="Barry K.W."/>
            <person name="Grigoriev I.V."/>
            <person name="Nagy L.G."/>
            <person name="Hibbett D."/>
            <person name="Henrissat B."/>
            <person name="Matheny P.B."/>
            <person name="Labbe J."/>
            <person name="Martin F.M."/>
        </authorList>
    </citation>
    <scope>NUCLEOTIDE SEQUENCE</scope>
    <source>
        <strain evidence="1">FP105234-sp</strain>
    </source>
</reference>
<name>A0ACB8S9S6_9AGAM</name>
<dbReference type="Proteomes" id="UP000814033">
    <property type="component" value="Unassembled WGS sequence"/>
</dbReference>
<gene>
    <name evidence="1" type="ORF">FA95DRAFT_1553209</name>
</gene>
<sequence>MDHAIAESRPPIARFRIKKKQKTLNLERTVSDLNGRVDELEQEAADLRRENGWLKEIVMLKSTRTPGQSSSAAGPSNTGKKAEKDSEEESDEDTDGGGNASKAKGKGKGKGKEKSR</sequence>
<evidence type="ECO:0000313" key="1">
    <source>
        <dbReference type="EMBL" id="KAI0052908.1"/>
    </source>
</evidence>
<protein>
    <submittedName>
        <fullName evidence="1">Uncharacterized protein</fullName>
    </submittedName>
</protein>
<dbReference type="EMBL" id="MU275843">
    <property type="protein sequence ID" value="KAI0052908.1"/>
    <property type="molecule type" value="Genomic_DNA"/>
</dbReference>
<comment type="caution">
    <text evidence="1">The sequence shown here is derived from an EMBL/GenBank/DDBJ whole genome shotgun (WGS) entry which is preliminary data.</text>
</comment>
<accession>A0ACB8S9S6</accession>
<reference evidence="1" key="1">
    <citation type="submission" date="2021-02" db="EMBL/GenBank/DDBJ databases">
        <authorList>
            <consortium name="DOE Joint Genome Institute"/>
            <person name="Ahrendt S."/>
            <person name="Looney B.P."/>
            <person name="Miyauchi S."/>
            <person name="Morin E."/>
            <person name="Drula E."/>
            <person name="Courty P.E."/>
            <person name="Chicoki N."/>
            <person name="Fauchery L."/>
            <person name="Kohler A."/>
            <person name="Kuo A."/>
            <person name="Labutti K."/>
            <person name="Pangilinan J."/>
            <person name="Lipzen A."/>
            <person name="Riley R."/>
            <person name="Andreopoulos W."/>
            <person name="He G."/>
            <person name="Johnson J."/>
            <person name="Barry K.W."/>
            <person name="Grigoriev I.V."/>
            <person name="Nagy L."/>
            <person name="Hibbett D."/>
            <person name="Henrissat B."/>
            <person name="Matheny P.B."/>
            <person name="Labbe J."/>
            <person name="Martin F."/>
        </authorList>
    </citation>
    <scope>NUCLEOTIDE SEQUENCE</scope>
    <source>
        <strain evidence="1">FP105234-sp</strain>
    </source>
</reference>
<evidence type="ECO:0000313" key="2">
    <source>
        <dbReference type="Proteomes" id="UP000814033"/>
    </source>
</evidence>